<dbReference type="InterPro" id="IPR005532">
    <property type="entry name" value="SUMF_dom"/>
</dbReference>
<dbReference type="RefSeq" id="WP_231007177.1">
    <property type="nucleotide sequence ID" value="NZ_JAJNEC010000005.1"/>
</dbReference>
<dbReference type="Gene3D" id="3.90.1580.10">
    <property type="entry name" value="paralog of FGE (formylglycine-generating enzyme)"/>
    <property type="match status" value="1"/>
</dbReference>
<protein>
    <submittedName>
        <fullName evidence="2">Formylglycine-generating enzyme family protein</fullName>
    </submittedName>
</protein>
<sequence>MKTIATLLLLIYCYTGVYSQEQSFIKIPAGSYEVGLKGSVENPRRRITIKAFSIAATELTNAEFERFILATGYQTEAERFKDALVFEPGLEEFRWLDDSTAYWRYPNGVARGGITGKMNHPVTGISFTDALVYCKWAGVRLPTLEEWEIAARAGSATKYFKGVTAESISRYANIWQGRDHLQADSTDGFMYTAPVARFQPNPWGLYDVFGNVFEFCSGSLPRDKGRRVAHARGGSWWCSKNACNFYNAVDIGSVNPHASFSNLGFRVVKDAEGL</sequence>
<dbReference type="SUPFAM" id="SSF56436">
    <property type="entry name" value="C-type lectin-like"/>
    <property type="match status" value="1"/>
</dbReference>
<feature type="domain" description="Sulfatase-modifying factor enzyme-like" evidence="1">
    <location>
        <begin position="21"/>
        <end position="269"/>
    </location>
</feature>
<dbReference type="InterPro" id="IPR016187">
    <property type="entry name" value="CTDL_fold"/>
</dbReference>
<evidence type="ECO:0000313" key="3">
    <source>
        <dbReference type="Proteomes" id="UP001199816"/>
    </source>
</evidence>
<evidence type="ECO:0000259" key="1">
    <source>
        <dbReference type="Pfam" id="PF03781"/>
    </source>
</evidence>
<dbReference type="Proteomes" id="UP001199816">
    <property type="component" value="Unassembled WGS sequence"/>
</dbReference>
<dbReference type="InterPro" id="IPR042095">
    <property type="entry name" value="SUMF_sf"/>
</dbReference>
<dbReference type="EMBL" id="JAJNEC010000005">
    <property type="protein sequence ID" value="MCD2424840.1"/>
    <property type="molecule type" value="Genomic_DNA"/>
</dbReference>
<organism evidence="2 3">
    <name type="scientific">Niabella pedocola</name>
    <dbReference type="NCBI Taxonomy" id="1752077"/>
    <lineage>
        <taxon>Bacteria</taxon>
        <taxon>Pseudomonadati</taxon>
        <taxon>Bacteroidota</taxon>
        <taxon>Chitinophagia</taxon>
        <taxon>Chitinophagales</taxon>
        <taxon>Chitinophagaceae</taxon>
        <taxon>Niabella</taxon>
    </lineage>
</organism>
<accession>A0ABS8PV96</accession>
<proteinExistence type="predicted"/>
<evidence type="ECO:0000313" key="2">
    <source>
        <dbReference type="EMBL" id="MCD2424840.1"/>
    </source>
</evidence>
<keyword evidence="3" id="KW-1185">Reference proteome</keyword>
<dbReference type="PANTHER" id="PTHR23150:SF19">
    <property type="entry name" value="FORMYLGLYCINE-GENERATING ENZYME"/>
    <property type="match status" value="1"/>
</dbReference>
<dbReference type="PANTHER" id="PTHR23150">
    <property type="entry name" value="SULFATASE MODIFYING FACTOR 1, 2"/>
    <property type="match status" value="1"/>
</dbReference>
<reference evidence="2 3" key="1">
    <citation type="submission" date="2021-11" db="EMBL/GenBank/DDBJ databases">
        <title>Genomic of Niabella pedocola.</title>
        <authorList>
            <person name="Wu T."/>
        </authorList>
    </citation>
    <scope>NUCLEOTIDE SEQUENCE [LARGE SCALE GENOMIC DNA]</scope>
    <source>
        <strain evidence="2 3">JCM 31011</strain>
    </source>
</reference>
<gene>
    <name evidence="2" type="ORF">LQ567_18805</name>
</gene>
<dbReference type="InterPro" id="IPR051043">
    <property type="entry name" value="Sulfatase_Mod_Factor_Kinase"/>
</dbReference>
<name>A0ABS8PV96_9BACT</name>
<dbReference type="Pfam" id="PF03781">
    <property type="entry name" value="FGE-sulfatase"/>
    <property type="match status" value="1"/>
</dbReference>
<comment type="caution">
    <text evidence="2">The sequence shown here is derived from an EMBL/GenBank/DDBJ whole genome shotgun (WGS) entry which is preliminary data.</text>
</comment>